<evidence type="ECO:0000256" key="5">
    <source>
        <dbReference type="PIRNR" id="PIRNR005992"/>
    </source>
</evidence>
<dbReference type="Gene3D" id="2.60.40.1170">
    <property type="entry name" value="Mu homology domain, subdomain B"/>
    <property type="match status" value="1"/>
</dbReference>
<feature type="domain" description="MHD" evidence="6">
    <location>
        <begin position="127"/>
        <end position="311"/>
    </location>
</feature>
<dbReference type="PRINTS" id="PR00314">
    <property type="entry name" value="CLATHRINADPT"/>
</dbReference>
<dbReference type="InterPro" id="IPR011012">
    <property type="entry name" value="Longin-like_dom_sf"/>
</dbReference>
<organism evidence="7 8">
    <name type="scientific">Malassezia cuniculi</name>
    <dbReference type="NCBI Taxonomy" id="948313"/>
    <lineage>
        <taxon>Eukaryota</taxon>
        <taxon>Fungi</taxon>
        <taxon>Dikarya</taxon>
        <taxon>Basidiomycota</taxon>
        <taxon>Ustilaginomycotina</taxon>
        <taxon>Malasseziomycetes</taxon>
        <taxon>Malasseziales</taxon>
        <taxon>Malasseziaceae</taxon>
        <taxon>Malassezia</taxon>
    </lineage>
</organism>
<dbReference type="AlphaFoldDB" id="A0AAF0EVC3"/>
<evidence type="ECO:0000256" key="2">
    <source>
        <dbReference type="ARBA" id="ARBA00022448"/>
    </source>
</evidence>
<dbReference type="Proteomes" id="UP001219933">
    <property type="component" value="Chromosome 3"/>
</dbReference>
<reference evidence="7" key="1">
    <citation type="submission" date="2023-03" db="EMBL/GenBank/DDBJ databases">
        <title>Mating type loci evolution in Malassezia.</title>
        <authorList>
            <person name="Coelho M.A."/>
        </authorList>
    </citation>
    <scope>NUCLEOTIDE SEQUENCE</scope>
    <source>
        <strain evidence="7">CBS 11721</strain>
    </source>
</reference>
<dbReference type="InterPro" id="IPR050431">
    <property type="entry name" value="Adaptor_comp_med_subunit"/>
</dbReference>
<sequence>MNSSDEQPPITTVGSTTYFYIRQNDTWIVAVTRADANPALVFELIHRFVNVSETHLGGIFNEALVRKQDILLYELLDELLDFGYPQSGDMNTLQMMVSAGHGTTSSSITSQATGHTSWRRADIKHSKNECYLDVVETINVVANSHGEVQRAFVNGKIMMKAYLSGMPECQVGLNNQLRPDHAQGSQSAGVHLSDLNFHQCVRLDDYDLKGEIGFIPPNGEFELMSYSAATDIHVPLIVTKSVNAASHAQIPTIRIRANIPSEFHVANIVVQVPLSPTGKVRCRSSTGKAAYEPSENAIVWRVSRLGGGSEA</sequence>
<accession>A0AAF0EVC3</accession>
<protein>
    <submittedName>
        <fullName evidence="7">Clathrin associated protein complex medium subunit</fullName>
    </submittedName>
</protein>
<keyword evidence="4" id="KW-0472">Membrane</keyword>
<dbReference type="Pfam" id="PF00928">
    <property type="entry name" value="Adap_comp_sub"/>
    <property type="match status" value="1"/>
</dbReference>
<dbReference type="EMBL" id="CP119879">
    <property type="protein sequence ID" value="WFD35829.1"/>
    <property type="molecule type" value="Genomic_DNA"/>
</dbReference>
<dbReference type="InterPro" id="IPR018240">
    <property type="entry name" value="Clathrin_mu_CS"/>
</dbReference>
<keyword evidence="8" id="KW-1185">Reference proteome</keyword>
<dbReference type="InterPro" id="IPR028565">
    <property type="entry name" value="MHD"/>
</dbReference>
<dbReference type="PROSITE" id="PS00991">
    <property type="entry name" value="CLAT_ADAPTOR_M_2"/>
    <property type="match status" value="1"/>
</dbReference>
<dbReference type="GO" id="GO:0006886">
    <property type="term" value="P:intracellular protein transport"/>
    <property type="evidence" value="ECO:0007669"/>
    <property type="project" value="UniProtKB-UniRule"/>
</dbReference>
<dbReference type="PIRSF" id="PIRSF005992">
    <property type="entry name" value="Clathrin_mu"/>
    <property type="match status" value="1"/>
</dbReference>
<dbReference type="InterPro" id="IPR001392">
    <property type="entry name" value="Clathrin_mu"/>
</dbReference>
<proteinExistence type="inferred from homology"/>
<dbReference type="GO" id="GO:0012505">
    <property type="term" value="C:endomembrane system"/>
    <property type="evidence" value="ECO:0007669"/>
    <property type="project" value="UniProtKB-SubCell"/>
</dbReference>
<evidence type="ECO:0000256" key="1">
    <source>
        <dbReference type="ARBA" id="ARBA00004308"/>
    </source>
</evidence>
<dbReference type="Gene3D" id="3.30.450.60">
    <property type="match status" value="1"/>
</dbReference>
<keyword evidence="2 5" id="KW-0813">Transport</keyword>
<dbReference type="GO" id="GO:0030131">
    <property type="term" value="C:clathrin adaptor complex"/>
    <property type="evidence" value="ECO:0007669"/>
    <property type="project" value="UniProtKB-UniRule"/>
</dbReference>
<evidence type="ECO:0000256" key="4">
    <source>
        <dbReference type="ARBA" id="ARBA00023136"/>
    </source>
</evidence>
<dbReference type="PROSITE" id="PS51072">
    <property type="entry name" value="MHD"/>
    <property type="match status" value="1"/>
</dbReference>
<comment type="subcellular location">
    <subcellularLocation>
        <location evidence="1">Endomembrane system</location>
    </subcellularLocation>
</comment>
<dbReference type="GO" id="GO:0016192">
    <property type="term" value="P:vesicle-mediated transport"/>
    <property type="evidence" value="ECO:0007669"/>
    <property type="project" value="InterPro"/>
</dbReference>
<evidence type="ECO:0000313" key="8">
    <source>
        <dbReference type="Proteomes" id="UP001219933"/>
    </source>
</evidence>
<evidence type="ECO:0000256" key="3">
    <source>
        <dbReference type="ARBA" id="ARBA00022927"/>
    </source>
</evidence>
<evidence type="ECO:0000259" key="6">
    <source>
        <dbReference type="PROSITE" id="PS51072"/>
    </source>
</evidence>
<comment type="similarity">
    <text evidence="5">Belongs to the adaptor complexes medium subunit family.</text>
</comment>
<gene>
    <name evidence="7" type="primary">APM4</name>
    <name evidence="7" type="ORF">MCUN1_002697</name>
</gene>
<dbReference type="SUPFAM" id="SSF49447">
    <property type="entry name" value="Second domain of Mu2 adaptin subunit (ap50) of ap2 adaptor"/>
    <property type="match status" value="1"/>
</dbReference>
<dbReference type="SUPFAM" id="SSF64356">
    <property type="entry name" value="SNARE-like"/>
    <property type="match status" value="1"/>
</dbReference>
<name>A0AAF0EVC3_9BASI</name>
<dbReference type="PANTHER" id="PTHR10529">
    <property type="entry name" value="AP COMPLEX SUBUNIT MU"/>
    <property type="match status" value="1"/>
</dbReference>
<evidence type="ECO:0000313" key="7">
    <source>
        <dbReference type="EMBL" id="WFD35829.1"/>
    </source>
</evidence>
<dbReference type="InterPro" id="IPR036168">
    <property type="entry name" value="AP2_Mu_C_sf"/>
</dbReference>
<keyword evidence="3 5" id="KW-0653">Protein transport</keyword>